<feature type="chain" id="PRO_5014908624" evidence="1">
    <location>
        <begin position="22"/>
        <end position="76"/>
    </location>
</feature>
<reference evidence="2" key="1">
    <citation type="submission" date="2018-01" db="EMBL/GenBank/DDBJ databases">
        <title>An insight into the sialome of Amazonian anophelines.</title>
        <authorList>
            <person name="Ribeiro J.M."/>
            <person name="Scarpassa V."/>
            <person name="Calvo E."/>
        </authorList>
    </citation>
    <scope>NUCLEOTIDE SEQUENCE</scope>
</reference>
<feature type="signal peptide" evidence="1">
    <location>
        <begin position="1"/>
        <end position="21"/>
    </location>
</feature>
<protein>
    <submittedName>
        <fullName evidence="2">Putative secreted protein</fullName>
    </submittedName>
</protein>
<keyword evidence="1" id="KW-0732">Signal</keyword>
<evidence type="ECO:0000256" key="1">
    <source>
        <dbReference type="SAM" id="SignalP"/>
    </source>
</evidence>
<sequence length="76" mass="8344">MLLVLPLLLVLLALYLPFANPYESASPVVRLLPVPVGLPHSDLKSPKESYHRRVTYCWRPTAAAAVGPVPVSVVQR</sequence>
<organism evidence="2">
    <name type="scientific">Anopheles darlingi</name>
    <name type="common">Mosquito</name>
    <dbReference type="NCBI Taxonomy" id="43151"/>
    <lineage>
        <taxon>Eukaryota</taxon>
        <taxon>Metazoa</taxon>
        <taxon>Ecdysozoa</taxon>
        <taxon>Arthropoda</taxon>
        <taxon>Hexapoda</taxon>
        <taxon>Insecta</taxon>
        <taxon>Pterygota</taxon>
        <taxon>Neoptera</taxon>
        <taxon>Endopterygota</taxon>
        <taxon>Diptera</taxon>
        <taxon>Nematocera</taxon>
        <taxon>Culicoidea</taxon>
        <taxon>Culicidae</taxon>
        <taxon>Anophelinae</taxon>
        <taxon>Anopheles</taxon>
    </lineage>
</organism>
<dbReference type="EMBL" id="GGFL01015301">
    <property type="protein sequence ID" value="MBW79479.1"/>
    <property type="molecule type" value="Transcribed_RNA"/>
</dbReference>
<proteinExistence type="predicted"/>
<dbReference type="AlphaFoldDB" id="A0A2M4DPM8"/>
<name>A0A2M4DPM8_ANODA</name>
<accession>A0A2M4DPM8</accession>
<evidence type="ECO:0000313" key="2">
    <source>
        <dbReference type="EMBL" id="MBW79479.1"/>
    </source>
</evidence>